<keyword evidence="2" id="KW-1185">Reference proteome</keyword>
<name>G4YE20_PHYSP</name>
<dbReference type="RefSeq" id="XP_009516876.1">
    <property type="nucleotide sequence ID" value="XM_009518581.1"/>
</dbReference>
<proteinExistence type="predicted"/>
<dbReference type="InParanoid" id="G4YE20"/>
<accession>G4YE20</accession>
<dbReference type="KEGG" id="psoj:PHYSODRAFT_468369"/>
<gene>
    <name evidence="1" type="ORF">PHYSODRAFT_468369</name>
</gene>
<organism evidence="1 2">
    <name type="scientific">Phytophthora sojae (strain P6497)</name>
    <name type="common">Soybean stem and root rot agent</name>
    <name type="synonym">Phytophthora megasperma f. sp. glycines</name>
    <dbReference type="NCBI Taxonomy" id="1094619"/>
    <lineage>
        <taxon>Eukaryota</taxon>
        <taxon>Sar</taxon>
        <taxon>Stramenopiles</taxon>
        <taxon>Oomycota</taxon>
        <taxon>Peronosporomycetes</taxon>
        <taxon>Peronosporales</taxon>
        <taxon>Peronosporaceae</taxon>
        <taxon>Phytophthora</taxon>
    </lineage>
</organism>
<sequence>MKSSPSTSAANGWNDFKMLKNYLSGQAPMEMVIDTALRLRDKACTRRFEAFAFHHGAATPYDRDRLRAEWEISTRVPKNYGGYHRQWNLQQSDEATILMVELKDWIVNKGLPQREVEQRLMAFDFV</sequence>
<dbReference type="AlphaFoldDB" id="G4YE20"/>
<dbReference type="EMBL" id="JH159151">
    <property type="protein sequence ID" value="EGZ29601.1"/>
    <property type="molecule type" value="Genomic_DNA"/>
</dbReference>
<protein>
    <submittedName>
        <fullName evidence="1">Uncharacterized protein</fullName>
    </submittedName>
</protein>
<reference evidence="1 2" key="1">
    <citation type="journal article" date="2006" name="Science">
        <title>Phytophthora genome sequences uncover evolutionary origins and mechanisms of pathogenesis.</title>
        <authorList>
            <person name="Tyler B.M."/>
            <person name="Tripathy S."/>
            <person name="Zhang X."/>
            <person name="Dehal P."/>
            <person name="Jiang R.H."/>
            <person name="Aerts A."/>
            <person name="Arredondo F.D."/>
            <person name="Baxter L."/>
            <person name="Bensasson D."/>
            <person name="Beynon J.L."/>
            <person name="Chapman J."/>
            <person name="Damasceno C.M."/>
            <person name="Dorrance A.E."/>
            <person name="Dou D."/>
            <person name="Dickerman A.W."/>
            <person name="Dubchak I.L."/>
            <person name="Garbelotto M."/>
            <person name="Gijzen M."/>
            <person name="Gordon S.G."/>
            <person name="Govers F."/>
            <person name="Grunwald N.J."/>
            <person name="Huang W."/>
            <person name="Ivors K.L."/>
            <person name="Jones R.W."/>
            <person name="Kamoun S."/>
            <person name="Krampis K."/>
            <person name="Lamour K.H."/>
            <person name="Lee M.K."/>
            <person name="McDonald W.H."/>
            <person name="Medina M."/>
            <person name="Meijer H.J."/>
            <person name="Nordberg E.K."/>
            <person name="Maclean D.J."/>
            <person name="Ospina-Giraldo M.D."/>
            <person name="Morris P.F."/>
            <person name="Phuntumart V."/>
            <person name="Putnam N.H."/>
            <person name="Rash S."/>
            <person name="Rose J.K."/>
            <person name="Sakihama Y."/>
            <person name="Salamov A.A."/>
            <person name="Savidor A."/>
            <person name="Scheuring C.F."/>
            <person name="Smith B.M."/>
            <person name="Sobral B.W."/>
            <person name="Terry A."/>
            <person name="Torto-Alalibo T.A."/>
            <person name="Win J."/>
            <person name="Xu Z."/>
            <person name="Zhang H."/>
            <person name="Grigoriev I.V."/>
            <person name="Rokhsar D.S."/>
            <person name="Boore J.L."/>
        </authorList>
    </citation>
    <scope>NUCLEOTIDE SEQUENCE [LARGE SCALE GENOMIC DNA]</scope>
    <source>
        <strain evidence="1 2">P6497</strain>
    </source>
</reference>
<feature type="non-terminal residue" evidence="1">
    <location>
        <position position="126"/>
    </location>
</feature>
<dbReference type="Proteomes" id="UP000002640">
    <property type="component" value="Unassembled WGS sequence"/>
</dbReference>
<evidence type="ECO:0000313" key="2">
    <source>
        <dbReference type="Proteomes" id="UP000002640"/>
    </source>
</evidence>
<evidence type="ECO:0000313" key="1">
    <source>
        <dbReference type="EMBL" id="EGZ29601.1"/>
    </source>
</evidence>
<dbReference type="GeneID" id="20653687"/>